<comment type="catalytic activity">
    <reaction evidence="1">
        <text>L-tryptophan + O2 = N-formyl-L-kynurenine</text>
        <dbReference type="Rhea" id="RHEA:24536"/>
        <dbReference type="ChEBI" id="CHEBI:15379"/>
        <dbReference type="ChEBI" id="CHEBI:57912"/>
        <dbReference type="ChEBI" id="CHEBI:58629"/>
        <dbReference type="EC" id="1.13.11.11"/>
    </reaction>
</comment>
<accession>A9V766</accession>
<dbReference type="InterPro" id="IPR004981">
    <property type="entry name" value="Trp_2_3_dOase"/>
</dbReference>
<dbReference type="SABIO-RK" id="A9V766"/>
<dbReference type="GO" id="GO:0019442">
    <property type="term" value="P:L-tryptophan catabolic process to acetyl-CoA"/>
    <property type="evidence" value="ECO:0000318"/>
    <property type="project" value="GO_Central"/>
</dbReference>
<dbReference type="EMBL" id="CH991564">
    <property type="protein sequence ID" value="EDQ86737.1"/>
    <property type="molecule type" value="Genomic_DNA"/>
</dbReference>
<dbReference type="SUPFAM" id="SSF140959">
    <property type="entry name" value="Indolic compounds 2,3-dioxygenase-like"/>
    <property type="match status" value="1"/>
</dbReference>
<dbReference type="PANTHER" id="PTHR10138:SF0">
    <property type="entry name" value="TRYPTOPHAN 2,3-DIOXYGENASE"/>
    <property type="match status" value="1"/>
</dbReference>
<dbReference type="Gene3D" id="1.10.287.3810">
    <property type="match status" value="1"/>
</dbReference>
<keyword evidence="1" id="KW-0823">Tryptophan catabolism</keyword>
<evidence type="ECO:0000313" key="4">
    <source>
        <dbReference type="Proteomes" id="UP000001357"/>
    </source>
</evidence>
<dbReference type="GeneID" id="5893793"/>
<keyword evidence="1" id="KW-0408">Iron</keyword>
<evidence type="ECO:0000256" key="2">
    <source>
        <dbReference type="SAM" id="MobiDB-lite"/>
    </source>
</evidence>
<dbReference type="RefSeq" id="XP_001748573.1">
    <property type="nucleotide sequence ID" value="XM_001748521.1"/>
</dbReference>
<dbReference type="InParanoid" id="A9V766"/>
<dbReference type="UniPathway" id="UPA00333">
    <property type="reaction ID" value="UER00453"/>
</dbReference>
<name>A9V766_MONBE</name>
<proteinExistence type="inferred from homology"/>
<gene>
    <name evidence="3" type="ORF">MONBRDRAFT_33737</name>
</gene>
<dbReference type="STRING" id="81824.A9V766"/>
<comment type="pathway">
    <text evidence="1">Amino-acid degradation; L-tryptophan degradation via kynurenine pathway; L-kynurenine from L-tryptophan: step 1/2.</text>
</comment>
<dbReference type="GO" id="GO:0019441">
    <property type="term" value="P:L-tryptophan catabolic process to kynurenine"/>
    <property type="evidence" value="ECO:0007669"/>
    <property type="project" value="UniProtKB-UniRule"/>
</dbReference>
<protein>
    <recommendedName>
        <fullName evidence="1">Tryptophan 2,3-dioxygenase</fullName>
        <shortName evidence="1">TDO</shortName>
        <ecNumber evidence="1">1.13.11.11</ecNumber>
    </recommendedName>
    <alternativeName>
        <fullName evidence="1">Tryptamin 2,3-dioxygenase</fullName>
    </alternativeName>
    <alternativeName>
        <fullName evidence="1">Tryptophan oxygenase</fullName>
        <shortName evidence="1">TO</shortName>
        <shortName evidence="1">TRPO</shortName>
    </alternativeName>
    <alternativeName>
        <fullName evidence="1">Tryptophan pyrrolase</fullName>
    </alternativeName>
    <alternativeName>
        <fullName evidence="1">Tryptophanase</fullName>
    </alternativeName>
</protein>
<dbReference type="Gene3D" id="1.20.58.480">
    <property type="match status" value="1"/>
</dbReference>
<dbReference type="GO" id="GO:0046872">
    <property type="term" value="F:metal ion binding"/>
    <property type="evidence" value="ECO:0007669"/>
    <property type="project" value="UniProtKB-KW"/>
</dbReference>
<dbReference type="PANTHER" id="PTHR10138">
    <property type="entry name" value="TRYPTOPHAN 2,3-DIOXYGENASE"/>
    <property type="match status" value="1"/>
</dbReference>
<dbReference type="eggNOG" id="KOG3906">
    <property type="taxonomic scope" value="Eukaryota"/>
</dbReference>
<reference evidence="3 4" key="1">
    <citation type="journal article" date="2008" name="Nature">
        <title>The genome of the choanoflagellate Monosiga brevicollis and the origin of metazoans.</title>
        <authorList>
            <consortium name="JGI Sequencing"/>
            <person name="King N."/>
            <person name="Westbrook M.J."/>
            <person name="Young S.L."/>
            <person name="Kuo A."/>
            <person name="Abedin M."/>
            <person name="Chapman J."/>
            <person name="Fairclough S."/>
            <person name="Hellsten U."/>
            <person name="Isogai Y."/>
            <person name="Letunic I."/>
            <person name="Marr M."/>
            <person name="Pincus D."/>
            <person name="Putnam N."/>
            <person name="Rokas A."/>
            <person name="Wright K.J."/>
            <person name="Zuzow R."/>
            <person name="Dirks W."/>
            <person name="Good M."/>
            <person name="Goodstein D."/>
            <person name="Lemons D."/>
            <person name="Li W."/>
            <person name="Lyons J.B."/>
            <person name="Morris A."/>
            <person name="Nichols S."/>
            <person name="Richter D.J."/>
            <person name="Salamov A."/>
            <person name="Bork P."/>
            <person name="Lim W.A."/>
            <person name="Manning G."/>
            <person name="Miller W.T."/>
            <person name="McGinnis W."/>
            <person name="Shapiro H."/>
            <person name="Tjian R."/>
            <person name="Grigoriev I.V."/>
            <person name="Rokhsar D."/>
        </authorList>
    </citation>
    <scope>NUCLEOTIDE SEQUENCE [LARGE SCALE GENOMIC DNA]</scope>
    <source>
        <strain evidence="4">MX1 / ATCC 50154</strain>
    </source>
</reference>
<keyword evidence="1" id="KW-0479">Metal-binding</keyword>
<keyword evidence="1" id="KW-0560">Oxidoreductase</keyword>
<dbReference type="Pfam" id="PF03301">
    <property type="entry name" value="Trp_dioxygenase"/>
    <property type="match status" value="1"/>
</dbReference>
<feature type="region of interest" description="Disordered" evidence="2">
    <location>
        <begin position="156"/>
        <end position="177"/>
    </location>
</feature>
<dbReference type="AlphaFoldDB" id="A9V766"/>
<comment type="subunit">
    <text evidence="1">Homotetramer. Dimer of dimers.</text>
</comment>
<dbReference type="HAMAP" id="MF_01972">
    <property type="entry name" value="T23O"/>
    <property type="match status" value="1"/>
</dbReference>
<comment type="caution">
    <text evidence="1">Lacks conserved residue(s) required for the propagation of feature annotation.</text>
</comment>
<dbReference type="BRENDA" id="1.13.11.11">
    <property type="organism ID" value="7932"/>
</dbReference>
<dbReference type="InterPro" id="IPR037217">
    <property type="entry name" value="Trp/Indoleamine_2_3_dOase-like"/>
</dbReference>
<comment type="function">
    <text evidence="1">Heme-dependent dioxygenase that catalyzes the oxidative cleavage of the L-tryptophan (L-Trp) pyrrole ring and converts L-tryptophan to N-formyl-L-kynurenine. Catalyzes the oxidative cleavage of the indole moiety.</text>
</comment>
<keyword evidence="1" id="KW-0223">Dioxygenase</keyword>
<dbReference type="OMA" id="FITIHQT"/>
<dbReference type="EC" id="1.13.11.11" evidence="1"/>
<organism evidence="3 4">
    <name type="scientific">Monosiga brevicollis</name>
    <name type="common">Choanoflagellate</name>
    <dbReference type="NCBI Taxonomy" id="81824"/>
    <lineage>
        <taxon>Eukaryota</taxon>
        <taxon>Choanoflagellata</taxon>
        <taxon>Craspedida</taxon>
        <taxon>Salpingoecidae</taxon>
        <taxon>Monosiga</taxon>
    </lineage>
</organism>
<keyword evidence="4" id="KW-1185">Reference proteome</keyword>
<dbReference type="GO" id="GO:0020037">
    <property type="term" value="F:heme binding"/>
    <property type="evidence" value="ECO:0000318"/>
    <property type="project" value="GO_Central"/>
</dbReference>
<sequence length="546" mass="61968">MLTVFSFCSYCVIRLPVCNRRKTAARGANPDPNSQPQLPRYRNGHPFSSVAVLISSLWRPNTLYPTPATDKRIPTHTYTHTHMQISIFLSLSLFSLVRSTIIHQESHVQLTPCPAHDGDTRRRISMSTSSDYGTGAPPASAVAAVADLCHIPVHHTQAPSKQADPPAPIKEEPAGPEEVVDSITPATEGELNYGSYLQLDRLLSSQTLQSRGPDGNPVHDEHLFIVIHQAYELWFKQILFELDSVLDVFKAGFVDEAKMRLLAARLQRINVIMNLLVDQISVLDTMTPRDFFSFRSFLGTASGFQSVQFRILENKIGVKKSLRIRYHSDDYKAALSGPDLKAVQDSEEQPSLFAMIESWLARTPGLKDGDFDFWTQFQANLHESWRAAWQRIEAEPNAHLQESMRAAQKETEAQFERIFDEDVHANELLKGNRRFSYPAFKALFFISFYRDFPRFHLAYDVLNQLEVLDKHLQKWRLNHVNLVQRMLGTKAGSGGSSGYHYLRSTLSDRYKVFLDLYNLSTYLVDDDCIPALPPHVKKLLNVPPES</sequence>
<keyword evidence="1" id="KW-0349">Heme</keyword>
<comment type="cofactor">
    <cofactor evidence="1">
        <name>heme</name>
        <dbReference type="ChEBI" id="CHEBI:30413"/>
    </cofactor>
    <text evidence="1">Binds 1 heme group per subunit.</text>
</comment>
<evidence type="ECO:0000313" key="3">
    <source>
        <dbReference type="EMBL" id="EDQ86737.1"/>
    </source>
</evidence>
<dbReference type="Proteomes" id="UP000001357">
    <property type="component" value="Unassembled WGS sequence"/>
</dbReference>
<dbReference type="FunCoup" id="A9V766">
    <property type="interactions" value="116"/>
</dbReference>
<evidence type="ECO:0000256" key="1">
    <source>
        <dbReference type="HAMAP-Rule" id="MF_03020"/>
    </source>
</evidence>
<dbReference type="GO" id="GO:0004833">
    <property type="term" value="F:L-tryptophan 2,3-dioxygenase activity"/>
    <property type="evidence" value="ECO:0000318"/>
    <property type="project" value="GO_Central"/>
</dbReference>
<comment type="similarity">
    <text evidence="1">Belongs to the tryptophan 2,3-dioxygenase family.</text>
</comment>
<dbReference type="KEGG" id="mbr:MONBRDRAFT_33737"/>